<dbReference type="Proteomes" id="UP001251374">
    <property type="component" value="Unassembled WGS sequence"/>
</dbReference>
<evidence type="ECO:0000256" key="1">
    <source>
        <dbReference type="ARBA" id="ARBA00007673"/>
    </source>
</evidence>
<dbReference type="EMBL" id="JARWAM010000011">
    <property type="protein sequence ID" value="MDR5906718.1"/>
    <property type="molecule type" value="Genomic_DNA"/>
</dbReference>
<dbReference type="RefSeq" id="WP_309723514.1">
    <property type="nucleotide sequence ID" value="NZ_JARWAM010000011.1"/>
</dbReference>
<dbReference type="SUPFAM" id="SSF54506">
    <property type="entry name" value="Diaminopimelate epimerase-like"/>
    <property type="match status" value="2"/>
</dbReference>
<dbReference type="PANTHER" id="PTHR43709:SF3">
    <property type="entry name" value="ISOMERASE YBHH-RELATED"/>
    <property type="match status" value="1"/>
</dbReference>
<sequence length="364" mass="38375">MSNSIPCIIMRGGTSRGPFLRMRDLPDSEAARADLLLGLMGSGHLLQIDGIGGGNPLTSKVAIVERSTHPDADVDYLFAQVDVLRRHVDFNPNCGNMLSAVGPYAIETGLVEADEGITSVRVRNLNTQRFIECQVSTPNKQVCYEGDVSISGVPGSAAGIRLSFLDVVGAKTGHLLPTGNTVDVIDGVEVSCIDAATPVVLVEASALGVQGSETAEQLDTKRDMLDRLEEIRRKAGRLMGMGDVTQSVLPKPIIVSCSDTPACTLRARYFVPHSCHKSIAVTGAIALASAISVEGTLANRMAVKAGHLESGDLLQSVTIEHPLGVMELDVSHGSGGSGDVSRVSMIRTARKIMSGDIFYPALSA</sequence>
<protein>
    <submittedName>
        <fullName evidence="3">4-oxalomesaconate tautomerase</fullName>
        <ecNumber evidence="3">5.3.2.8</ecNumber>
    </submittedName>
</protein>
<dbReference type="GO" id="GO:0016853">
    <property type="term" value="F:isomerase activity"/>
    <property type="evidence" value="ECO:0007669"/>
    <property type="project" value="UniProtKB-KW"/>
</dbReference>
<dbReference type="EC" id="5.3.2.8" evidence="3"/>
<dbReference type="NCBIfam" id="NF033377">
    <property type="entry name" value="OMA_tautomer"/>
    <property type="match status" value="1"/>
</dbReference>
<proteinExistence type="inferred from homology"/>
<organism evidence="3 4">
    <name type="scientific">Franzmannia qiaohouensis</name>
    <dbReference type="NCBI Taxonomy" id="1329370"/>
    <lineage>
        <taxon>Bacteria</taxon>
        <taxon>Pseudomonadati</taxon>
        <taxon>Pseudomonadota</taxon>
        <taxon>Gammaproteobacteria</taxon>
        <taxon>Oceanospirillales</taxon>
        <taxon>Halomonadaceae</taxon>
        <taxon>Franzmannia</taxon>
    </lineage>
</organism>
<comment type="caution">
    <text evidence="3">The sequence shown here is derived from an EMBL/GenBank/DDBJ whole genome shotgun (WGS) entry which is preliminary data.</text>
</comment>
<evidence type="ECO:0000256" key="2">
    <source>
        <dbReference type="ARBA" id="ARBA00023235"/>
    </source>
</evidence>
<comment type="similarity">
    <text evidence="1">Belongs to the PrpF family.</text>
</comment>
<dbReference type="InterPro" id="IPR007400">
    <property type="entry name" value="PrpF-like"/>
</dbReference>
<name>A0ABU1HGX2_9GAMM</name>
<keyword evidence="4" id="KW-1185">Reference proteome</keyword>
<dbReference type="Pfam" id="PF04303">
    <property type="entry name" value="PrpF"/>
    <property type="match status" value="1"/>
</dbReference>
<gene>
    <name evidence="3" type="ORF">QC821_15675</name>
</gene>
<evidence type="ECO:0000313" key="3">
    <source>
        <dbReference type="EMBL" id="MDR5906718.1"/>
    </source>
</evidence>
<dbReference type="InterPro" id="IPR047687">
    <property type="entry name" value="OMA_tautomer-like"/>
</dbReference>
<reference evidence="3 4" key="1">
    <citation type="submission" date="2023-04" db="EMBL/GenBank/DDBJ databases">
        <title>A long-awaited taxogenomic arrangement of the family Halomonadaceae.</title>
        <authorList>
            <person name="De La Haba R."/>
            <person name="Chuvochina M."/>
            <person name="Wittouck S."/>
            <person name="Arahal D.R."/>
            <person name="Sanchez-Porro C."/>
            <person name="Hugenholtz P."/>
            <person name="Ventosa A."/>
        </authorList>
    </citation>
    <scope>NUCLEOTIDE SEQUENCE [LARGE SCALE GENOMIC DNA]</scope>
    <source>
        <strain evidence="3 4">DSM 26770</strain>
    </source>
</reference>
<accession>A0ABU1HGX2</accession>
<evidence type="ECO:0000313" key="4">
    <source>
        <dbReference type="Proteomes" id="UP001251374"/>
    </source>
</evidence>
<dbReference type="PANTHER" id="PTHR43709">
    <property type="entry name" value="ACONITATE ISOMERASE-RELATED"/>
    <property type="match status" value="1"/>
</dbReference>
<keyword evidence="2 3" id="KW-0413">Isomerase</keyword>
<dbReference type="Gene3D" id="3.10.310.10">
    <property type="entry name" value="Diaminopimelate Epimerase, Chain A, domain 1"/>
    <property type="match status" value="2"/>
</dbReference>